<evidence type="ECO:0000313" key="6">
    <source>
        <dbReference type="EMBL" id="PHH61455.1"/>
    </source>
</evidence>
<dbReference type="InterPro" id="IPR006838">
    <property type="entry name" value="ADTRP_AIG1"/>
</dbReference>
<evidence type="ECO:0000313" key="7">
    <source>
        <dbReference type="Proteomes" id="UP000226192"/>
    </source>
</evidence>
<dbReference type="EMBL" id="NJET01000103">
    <property type="protein sequence ID" value="PHH61455.1"/>
    <property type="molecule type" value="Genomic_DNA"/>
</dbReference>
<feature type="transmembrane region" description="Helical" evidence="5">
    <location>
        <begin position="245"/>
        <end position="267"/>
    </location>
</feature>
<evidence type="ECO:0000256" key="3">
    <source>
        <dbReference type="ARBA" id="ARBA00022989"/>
    </source>
</evidence>
<dbReference type="GO" id="GO:0016020">
    <property type="term" value="C:membrane"/>
    <property type="evidence" value="ECO:0007669"/>
    <property type="project" value="InterPro"/>
</dbReference>
<keyword evidence="4 5" id="KW-0472">Membrane</keyword>
<feature type="transmembrane region" description="Helical" evidence="5">
    <location>
        <begin position="97"/>
        <end position="122"/>
    </location>
</feature>
<feature type="transmembrane region" description="Helical" evidence="5">
    <location>
        <begin position="205"/>
        <end position="224"/>
    </location>
</feature>
<feature type="transmembrane region" description="Helical" evidence="5">
    <location>
        <begin position="53"/>
        <end position="76"/>
    </location>
</feature>
<evidence type="ECO:0000256" key="2">
    <source>
        <dbReference type="ARBA" id="ARBA00022692"/>
    </source>
</evidence>
<organism evidence="6 7">
    <name type="scientific">Ophiocordyceps australis</name>
    <dbReference type="NCBI Taxonomy" id="1399860"/>
    <lineage>
        <taxon>Eukaryota</taxon>
        <taxon>Fungi</taxon>
        <taxon>Dikarya</taxon>
        <taxon>Ascomycota</taxon>
        <taxon>Pezizomycotina</taxon>
        <taxon>Sordariomycetes</taxon>
        <taxon>Hypocreomycetidae</taxon>
        <taxon>Hypocreales</taxon>
        <taxon>Ophiocordycipitaceae</taxon>
        <taxon>Ophiocordyceps</taxon>
    </lineage>
</organism>
<sequence>MTEQSAPTRPLIFWSSLLPNESTWKRFKRTFTLTPEPFDVENRFVTSWIFTPFTLAAIRMTIGSYILSSILFIIAWSCSHPATTGGCVASRRSFSYFTVLAFWGQAFYFIVAAIHTFFHAAWPGNLSLLSRFRRPFGALHSFFYSSVVVFPLLVSIIYWAMIFKGPWRGSTFDSWRNVSQHALNSVFALIEMILARTSLLPVVHLLWLFCILVAYLGVAFVTNIDQDFFVYAFLDKNKVGGPGLVAAYIACVAMALVVVFIVAQVIIRVRLWAVESPKTVSDEAVATSAQSSPEMELRAVNPNNNKALENI</sequence>
<feature type="transmembrane region" description="Helical" evidence="5">
    <location>
        <begin position="142"/>
        <end position="161"/>
    </location>
</feature>
<evidence type="ECO:0000256" key="4">
    <source>
        <dbReference type="ARBA" id="ARBA00023136"/>
    </source>
</evidence>
<comment type="caution">
    <text evidence="6">The sequence shown here is derived from an EMBL/GenBank/DDBJ whole genome shotgun (WGS) entry which is preliminary data.</text>
</comment>
<keyword evidence="7" id="KW-1185">Reference proteome</keyword>
<reference evidence="6 7" key="1">
    <citation type="submission" date="2017-06" db="EMBL/GenBank/DDBJ databases">
        <title>Ant-infecting Ophiocordyceps genomes reveal a high diversity of potential behavioral manipulation genes and a possible major role for enterotoxins.</title>
        <authorList>
            <person name="De Bekker C."/>
            <person name="Evans H.C."/>
            <person name="Brachmann A."/>
            <person name="Hughes D.P."/>
        </authorList>
    </citation>
    <scope>NUCLEOTIDE SEQUENCE [LARGE SCALE GENOMIC DNA]</scope>
    <source>
        <strain evidence="6 7">Map64</strain>
    </source>
</reference>
<dbReference type="STRING" id="1399860.A0A2C5XW04"/>
<dbReference type="Pfam" id="PF04750">
    <property type="entry name" value="Far-17a_AIG1"/>
    <property type="match status" value="1"/>
</dbReference>
<dbReference type="PANTHER" id="PTHR12242">
    <property type="entry name" value="OS02G0130600 PROTEIN-RELATED"/>
    <property type="match status" value="1"/>
</dbReference>
<evidence type="ECO:0000256" key="1">
    <source>
        <dbReference type="ARBA" id="ARBA00004127"/>
    </source>
</evidence>
<dbReference type="Proteomes" id="UP000226192">
    <property type="component" value="Unassembled WGS sequence"/>
</dbReference>
<proteinExistence type="predicted"/>
<dbReference type="GO" id="GO:0012505">
    <property type="term" value="C:endomembrane system"/>
    <property type="evidence" value="ECO:0007669"/>
    <property type="project" value="UniProtKB-SubCell"/>
</dbReference>
<comment type="subcellular location">
    <subcellularLocation>
        <location evidence="1">Endomembrane system</location>
        <topology evidence="1">Multi-pass membrane protein</topology>
    </subcellularLocation>
</comment>
<gene>
    <name evidence="6" type="ORF">CDD81_363</name>
</gene>
<dbReference type="AlphaFoldDB" id="A0A2C5XW04"/>
<keyword evidence="3 5" id="KW-1133">Transmembrane helix</keyword>
<keyword evidence="2 5" id="KW-0812">Transmembrane</keyword>
<accession>A0A2C5XW04</accession>
<evidence type="ECO:0000256" key="5">
    <source>
        <dbReference type="SAM" id="Phobius"/>
    </source>
</evidence>
<name>A0A2C5XW04_9HYPO</name>
<protein>
    <submittedName>
        <fullName evidence="6">Uncharacterized protein</fullName>
    </submittedName>
</protein>
<dbReference type="OrthoDB" id="419711at2759"/>
<dbReference type="PANTHER" id="PTHR12242:SF1">
    <property type="entry name" value="MYND-TYPE DOMAIN-CONTAINING PROTEIN"/>
    <property type="match status" value="1"/>
</dbReference>